<evidence type="ECO:0000313" key="2">
    <source>
        <dbReference type="Proteomes" id="UP000197138"/>
    </source>
</evidence>
<protein>
    <submittedName>
        <fullName evidence="1">Uncharacterized protein</fullName>
    </submittedName>
</protein>
<comment type="caution">
    <text evidence="1">The sequence shown here is derived from an EMBL/GenBank/DDBJ whole genome shotgun (WGS) entry which is preliminary data.</text>
</comment>
<organism evidence="1 2">
    <name type="scientific">Punica granatum</name>
    <name type="common">Pomegranate</name>
    <dbReference type="NCBI Taxonomy" id="22663"/>
    <lineage>
        <taxon>Eukaryota</taxon>
        <taxon>Viridiplantae</taxon>
        <taxon>Streptophyta</taxon>
        <taxon>Embryophyta</taxon>
        <taxon>Tracheophyta</taxon>
        <taxon>Spermatophyta</taxon>
        <taxon>Magnoliopsida</taxon>
        <taxon>eudicotyledons</taxon>
        <taxon>Gunneridae</taxon>
        <taxon>Pentapetalae</taxon>
        <taxon>rosids</taxon>
        <taxon>malvids</taxon>
        <taxon>Myrtales</taxon>
        <taxon>Lythraceae</taxon>
        <taxon>Punica</taxon>
    </lineage>
</organism>
<dbReference type="AlphaFoldDB" id="A0A218XWR9"/>
<dbReference type="Proteomes" id="UP000197138">
    <property type="component" value="Unassembled WGS sequence"/>
</dbReference>
<sequence length="139" mass="15983">MRTKLVYSHFKDRLIILPSETSQLHDFCSGASTFWYKTDLLCCCASQEMYGNLREKKKPLWEDKKFHVGSFRLKNRERLFLGHSLGSPDFSMEDCYAHACVSLTRMEAFCFGATRSVIASVRQGSERELRSCDVAPQVL</sequence>
<dbReference type="EMBL" id="MTKT01000688">
    <property type="protein sequence ID" value="OWM89096.1"/>
    <property type="molecule type" value="Genomic_DNA"/>
</dbReference>
<accession>A0A218XWR9</accession>
<name>A0A218XWR9_PUNGR</name>
<evidence type="ECO:0000313" key="1">
    <source>
        <dbReference type="EMBL" id="OWM89096.1"/>
    </source>
</evidence>
<reference evidence="2" key="1">
    <citation type="journal article" date="2017" name="Plant J.">
        <title>The pomegranate (Punica granatum L.) genome and the genomics of punicalagin biosynthesis.</title>
        <authorList>
            <person name="Qin G."/>
            <person name="Xu C."/>
            <person name="Ming R."/>
            <person name="Tang H."/>
            <person name="Guyot R."/>
            <person name="Kramer E.M."/>
            <person name="Hu Y."/>
            <person name="Yi X."/>
            <person name="Qi Y."/>
            <person name="Xu X."/>
            <person name="Gao Z."/>
            <person name="Pan H."/>
            <person name="Jian J."/>
            <person name="Tian Y."/>
            <person name="Yue Z."/>
            <person name="Xu Y."/>
        </authorList>
    </citation>
    <scope>NUCLEOTIDE SEQUENCE [LARGE SCALE GENOMIC DNA]</scope>
    <source>
        <strain evidence="2">cv. Dabenzi</strain>
    </source>
</reference>
<gene>
    <name evidence="1" type="ORF">CDL15_Pgr023942</name>
</gene>
<proteinExistence type="predicted"/>